<reference evidence="3 4" key="1">
    <citation type="journal article" date="2019" name="Vet. Microbiol.">
        <title>Genetic characterization of susceptible and multi-drug resistant Mannheimia haemolytica isolated from high-risk stocker calves prior to and after antimicrobial metaphylaxis.</title>
        <authorList>
            <person name="Snyder E.R."/>
            <person name="Alvarez-Narvaez S."/>
            <person name="Credille B.C."/>
        </authorList>
    </citation>
    <scope>NUCLEOTIDE SEQUENCE [LARGE SCALE GENOMIC DNA]</scope>
    <source>
        <strain evidence="2 3">UGA-R5-128-1</strain>
        <strain evidence="1 4">UGA-R7-163-1</strain>
    </source>
</reference>
<sequence length="572" mass="67951">MSKNTHSYLPLQKYHILPIYGISPELIKKSVKDCSRDREKISHCTLLNACSKALGFSGGFAGFQEDYLSNLTQFMEKHGLLYLVDLTKQKYPVNDMCMTRSLALKKQDISERIFFSGKEIPKRIFTGFNFRYDMHLANGFRIGNSLKTPYSDIGICEDINEALKNPSIKIDCRDGTIRSMADVVIGRYLDKVLFYYFNLIGDQLVQPRLDKYEIQCYYPQGYQGDINNDLALHKKFLDFFVSRIEFLDKGWVDVIPYNDNLVFLKGENGEYDFVYKNQRSELFEHQIYSPFLKRSDIPYFDDEYHFKRWFYFEYQGFRRELSHLSEIHFYKNGGDVQNYPTREFDLIKKYLTNKGMYTSPQKKNNEELNGFNKIKISNCKSIMVSNLITINDWSIFCKENQDYIKNRKGMDDLKSINTDNDNMPVSLTFYDVLKYINWLNQKHNANVRLLNFDEYKFISPFEQTDRNEWKHEDIEFIYDEKISTEPPPYMEEEKFQKIIMRFSKDIKIMMHNHINFIESDRFAEWILEKACVRSKTLTSFYGDKSVIRAVPPLDWSGKYKYTKIGFRLCYDL</sequence>
<evidence type="ECO:0000313" key="1">
    <source>
        <dbReference type="EMBL" id="TRB39202.1"/>
    </source>
</evidence>
<dbReference type="Proteomes" id="UP000318394">
    <property type="component" value="Unassembled WGS sequence"/>
</dbReference>
<organism evidence="2 3">
    <name type="scientific">Mannheimia haemolytica</name>
    <name type="common">Pasteurella haemolytica</name>
    <dbReference type="NCBI Taxonomy" id="75985"/>
    <lineage>
        <taxon>Bacteria</taxon>
        <taxon>Pseudomonadati</taxon>
        <taxon>Pseudomonadota</taxon>
        <taxon>Gammaproteobacteria</taxon>
        <taxon>Pasteurellales</taxon>
        <taxon>Pasteurellaceae</taxon>
        <taxon>Mannheimia</taxon>
    </lineage>
</organism>
<keyword evidence="4" id="KW-1185">Reference proteome</keyword>
<dbReference type="RefSeq" id="WP_006249111.1">
    <property type="nucleotide sequence ID" value="NZ_CP011098.1"/>
</dbReference>
<comment type="caution">
    <text evidence="2">The sequence shown here is derived from an EMBL/GenBank/DDBJ whole genome shotgun (WGS) entry which is preliminary data.</text>
</comment>
<dbReference type="KEGG" id="mhay:VK67_10215"/>
<evidence type="ECO:0000313" key="3">
    <source>
        <dbReference type="Proteomes" id="UP000315164"/>
    </source>
</evidence>
<dbReference type="KEGG" id="mhaq:WC39_10215"/>
<dbReference type="AlphaFoldDB" id="A0A547ERH1"/>
<protein>
    <submittedName>
        <fullName evidence="2">Uncharacterized protein</fullName>
    </submittedName>
</protein>
<name>A0A547ERH1_MANHA</name>
<dbReference type="EMBL" id="VAJI01000004">
    <property type="protein sequence ID" value="TRB39202.1"/>
    <property type="molecule type" value="Genomic_DNA"/>
</dbReference>
<dbReference type="OrthoDB" id="6993600at2"/>
<dbReference type="EMBL" id="VAJB01000004">
    <property type="protein sequence ID" value="TRB75700.1"/>
    <property type="molecule type" value="Genomic_DNA"/>
</dbReference>
<proteinExistence type="predicted"/>
<accession>A0A547ERH1</accession>
<dbReference type="GeneID" id="67369747"/>
<gene>
    <name evidence="2" type="ORF">FEA53_03320</name>
    <name evidence="1" type="ORF">FEB89_03325</name>
</gene>
<dbReference type="Proteomes" id="UP000315164">
    <property type="component" value="Unassembled WGS sequence"/>
</dbReference>
<evidence type="ECO:0000313" key="2">
    <source>
        <dbReference type="EMBL" id="TRB75700.1"/>
    </source>
</evidence>
<evidence type="ECO:0000313" key="4">
    <source>
        <dbReference type="Proteomes" id="UP000318394"/>
    </source>
</evidence>